<evidence type="ECO:0000256" key="2">
    <source>
        <dbReference type="ARBA" id="ARBA00022525"/>
    </source>
</evidence>
<evidence type="ECO:0000313" key="3">
    <source>
        <dbReference type="EMBL" id="EGF93057.1"/>
    </source>
</evidence>
<dbReference type="EMBL" id="GL883077">
    <property type="protein sequence ID" value="EGF93057.1"/>
    <property type="molecule type" value="Genomic_DNA"/>
</dbReference>
<dbReference type="AlphaFoldDB" id="F4QIZ4"/>
<dbReference type="GO" id="GO:0005576">
    <property type="term" value="C:extracellular region"/>
    <property type="evidence" value="ECO:0007669"/>
    <property type="project" value="UniProtKB-SubCell"/>
</dbReference>
<evidence type="ECO:0000256" key="1">
    <source>
        <dbReference type="ARBA" id="ARBA00004613"/>
    </source>
</evidence>
<protein>
    <submittedName>
        <fullName evidence="3">Hemolysin-type calcium-binding repeat 2 copies family protein</fullName>
    </submittedName>
</protein>
<name>F4QIZ4_9CAUL</name>
<keyword evidence="2" id="KW-0964">Secreted</keyword>
<dbReference type="eggNOG" id="COG2931">
    <property type="taxonomic scope" value="Bacteria"/>
</dbReference>
<proteinExistence type="predicted"/>
<dbReference type="InterPro" id="IPR050557">
    <property type="entry name" value="RTX_toxin/Mannuronan_C5-epim"/>
</dbReference>
<dbReference type="PANTHER" id="PTHR38340">
    <property type="entry name" value="S-LAYER PROTEIN"/>
    <property type="match status" value="1"/>
</dbReference>
<dbReference type="STRING" id="715226.ABI_14960"/>
<dbReference type="InterPro" id="IPR001343">
    <property type="entry name" value="Hemolysn_Ca-bd"/>
</dbReference>
<dbReference type="PROSITE" id="PS00330">
    <property type="entry name" value="HEMOLYSIN_CALCIUM"/>
    <property type="match status" value="4"/>
</dbReference>
<reference evidence="4" key="1">
    <citation type="submission" date="2011-03" db="EMBL/GenBank/DDBJ databases">
        <title>Draft genome sequence of Brevundimonas diminuta.</title>
        <authorList>
            <person name="Brown P.J.B."/>
            <person name="Buechlein A."/>
            <person name="Hemmerich C."/>
            <person name="Brun Y.V."/>
        </authorList>
    </citation>
    <scope>NUCLEOTIDE SEQUENCE [LARGE SCALE GENOMIC DNA]</scope>
    <source>
        <strain evidence="4">C19</strain>
    </source>
</reference>
<dbReference type="GO" id="GO:0005509">
    <property type="term" value="F:calcium ion binding"/>
    <property type="evidence" value="ECO:0007669"/>
    <property type="project" value="InterPro"/>
</dbReference>
<dbReference type="Gene3D" id="2.150.10.10">
    <property type="entry name" value="Serralysin-like metalloprotease, C-terminal"/>
    <property type="match status" value="6"/>
</dbReference>
<comment type="subcellular location">
    <subcellularLocation>
        <location evidence="1">Secreted</location>
    </subcellularLocation>
</comment>
<dbReference type="InterPro" id="IPR018511">
    <property type="entry name" value="Hemolysin-typ_Ca-bd_CS"/>
</dbReference>
<evidence type="ECO:0000313" key="4">
    <source>
        <dbReference type="Proteomes" id="UP000006512"/>
    </source>
</evidence>
<accession>F4QIZ4</accession>
<organism evidence="3 4">
    <name type="scientific">Asticcacaulis biprosthecium C19</name>
    <dbReference type="NCBI Taxonomy" id="715226"/>
    <lineage>
        <taxon>Bacteria</taxon>
        <taxon>Pseudomonadati</taxon>
        <taxon>Pseudomonadota</taxon>
        <taxon>Alphaproteobacteria</taxon>
        <taxon>Caulobacterales</taxon>
        <taxon>Caulobacteraceae</taxon>
        <taxon>Asticcacaulis</taxon>
    </lineage>
</organism>
<dbReference type="SUPFAM" id="SSF51120">
    <property type="entry name" value="beta-Roll"/>
    <property type="match status" value="6"/>
</dbReference>
<gene>
    <name evidence="3" type="ORF">ABI_14960</name>
</gene>
<dbReference type="Pfam" id="PF00353">
    <property type="entry name" value="HemolysinCabind"/>
    <property type="match status" value="9"/>
</dbReference>
<keyword evidence="4" id="KW-1185">Reference proteome</keyword>
<dbReference type="Proteomes" id="UP000006512">
    <property type="component" value="Unassembled WGS sequence"/>
</dbReference>
<dbReference type="InterPro" id="IPR011049">
    <property type="entry name" value="Serralysin-like_metalloprot_C"/>
</dbReference>
<dbReference type="PANTHER" id="PTHR38340:SF1">
    <property type="entry name" value="S-LAYER PROTEIN"/>
    <property type="match status" value="1"/>
</dbReference>
<dbReference type="HOGENOM" id="CLU_428762_0_0_5"/>
<sequence>MDGGDGNDVITSSGQGTYNAGGGNDYVFAGLTATSEVIDGGTGTDTIDTTSVFAEYSVNLVTGATNYGGESYVNFENAITGDGNDTVIGTAVANAITTGDGNDSLDGGAGLDTLVGGEGNDTYIVESAGDVVTEQADDGEDRVNSTVSYTLGDNVENMYLQGSADLSGTGNGLTNFIFGQTGNNTLAGLGGDDYLDGGTGNDSLVGGIGNDAYVIDAIGDTITELAAEGIDLVYAEISFTLGANLEILNLTGIGGTSGTGNDLDNVLEGNGSNNTLTGLGGNDQLTGGAGNDTLLGGLGNDTYVVADAGDVVTEISNQGTDEVRSTITYNLGGKQVENLTLLNGAAINGTGNTFNNVLAGNDSNNVLNGSSGNDTLSGFGGNDSLIGGVGADLMTGGLGDDTVVIDDALDLVSETPGEGTDTVQSSLTWTLTDGFENLVLTGSAVIDGTGNGAANILTGNSANNVLSGGTGDDSYYIQNTGDNVVEASNAGIDTIISSVTYSLAGRQVENLTLTGVAALNATGNSLANTLIGNDGANTLDGSGGHDRLDGGLGADSLIGGTGNDTYVVDNAGDVITEGAAAGTDLVESSLTYILGANLDQLTLTGALAINGTGNDLNNILAGNGSNNILTGGLGNDTYYIQNTGDNVVEAGGAGTDMIYSTVTYTLNGRFAETLVLNGSANINATGNSLANTLLGNDGMNTINGKGGADILSGGLNADLFLFETASGADTITDFSAIQNDSINVNAYTGGVANAGLVTQSGLNVLISLGGGNVITVTGAAVGDVLAHMVW</sequence>
<dbReference type="PRINTS" id="PR00313">
    <property type="entry name" value="CABNDNGRPT"/>
</dbReference>